<evidence type="ECO:0000313" key="2">
    <source>
        <dbReference type="EMBL" id="AXH96335.1"/>
    </source>
</evidence>
<sequence>MSLSPRGSTAVVTGNPGKGWVIMLVGGVLAWISGQSWSVGRGFGEPFQLVMAYGTLVAIAVPATLVAGKTSMPWLLGIAGMLGMTTPWFFDLAVEFEGQGIWAASLVILVTSWAVSYAACWVTRALLRWADRHGS</sequence>
<dbReference type="RefSeq" id="WP_114928100.1">
    <property type="nucleotide sequence ID" value="NZ_CP031229.1"/>
</dbReference>
<dbReference type="AlphaFoldDB" id="A0A345NMS7"/>
<dbReference type="Proteomes" id="UP000253790">
    <property type="component" value="Chromosome"/>
</dbReference>
<protein>
    <submittedName>
        <fullName evidence="2">Uncharacterized protein</fullName>
    </submittedName>
</protein>
<feature type="transmembrane region" description="Helical" evidence="1">
    <location>
        <begin position="102"/>
        <end position="127"/>
    </location>
</feature>
<reference evidence="2 3" key="1">
    <citation type="submission" date="2018-07" db="EMBL/GenBank/DDBJ databases">
        <title>Complete genome sequencing of Ornithinimicrobium sp. AMA3305.</title>
        <authorList>
            <person name="Bae J.-W."/>
        </authorList>
    </citation>
    <scope>NUCLEOTIDE SEQUENCE [LARGE SCALE GENOMIC DNA]</scope>
    <source>
        <strain evidence="2 3">AMA3305</strain>
    </source>
</reference>
<keyword evidence="1" id="KW-0812">Transmembrane</keyword>
<evidence type="ECO:0000256" key="1">
    <source>
        <dbReference type="SAM" id="Phobius"/>
    </source>
</evidence>
<feature type="transmembrane region" description="Helical" evidence="1">
    <location>
        <begin position="20"/>
        <end position="38"/>
    </location>
</feature>
<feature type="transmembrane region" description="Helical" evidence="1">
    <location>
        <begin position="50"/>
        <end position="67"/>
    </location>
</feature>
<organism evidence="2 3">
    <name type="scientific">Ornithinimicrobium avium</name>
    <dbReference type="NCBI Taxonomy" id="2283195"/>
    <lineage>
        <taxon>Bacteria</taxon>
        <taxon>Bacillati</taxon>
        <taxon>Actinomycetota</taxon>
        <taxon>Actinomycetes</taxon>
        <taxon>Micrococcales</taxon>
        <taxon>Ornithinimicrobiaceae</taxon>
        <taxon>Ornithinimicrobium</taxon>
    </lineage>
</organism>
<keyword evidence="1" id="KW-1133">Transmembrane helix</keyword>
<proteinExistence type="predicted"/>
<dbReference type="EMBL" id="CP031229">
    <property type="protein sequence ID" value="AXH96335.1"/>
    <property type="molecule type" value="Genomic_DNA"/>
</dbReference>
<feature type="transmembrane region" description="Helical" evidence="1">
    <location>
        <begin position="74"/>
        <end position="90"/>
    </location>
</feature>
<dbReference type="KEGG" id="orn:DV701_09590"/>
<keyword evidence="3" id="KW-1185">Reference proteome</keyword>
<dbReference type="OrthoDB" id="4866592at2"/>
<gene>
    <name evidence="2" type="ORF">DV701_09590</name>
</gene>
<keyword evidence="1" id="KW-0472">Membrane</keyword>
<name>A0A345NMS7_9MICO</name>
<accession>A0A345NMS7</accession>
<evidence type="ECO:0000313" key="3">
    <source>
        <dbReference type="Proteomes" id="UP000253790"/>
    </source>
</evidence>